<evidence type="ECO:0000256" key="2">
    <source>
        <dbReference type="SAM" id="Phobius"/>
    </source>
</evidence>
<proteinExistence type="predicted"/>
<dbReference type="AlphaFoldDB" id="A0A0K1PVZ6"/>
<feature type="transmembrane region" description="Helical" evidence="2">
    <location>
        <begin position="337"/>
        <end position="360"/>
    </location>
</feature>
<dbReference type="InterPro" id="IPR039568">
    <property type="entry name" value="Peptidase_MA-like_dom"/>
</dbReference>
<keyword evidence="2" id="KW-0472">Membrane</keyword>
<dbReference type="EMBL" id="CP012333">
    <property type="protein sequence ID" value="AKU97561.1"/>
    <property type="molecule type" value="Genomic_DNA"/>
</dbReference>
<keyword evidence="5" id="KW-1185">Reference proteome</keyword>
<feature type="region of interest" description="Disordered" evidence="1">
    <location>
        <begin position="57"/>
        <end position="78"/>
    </location>
</feature>
<feature type="domain" description="Peptidase MA-like" evidence="3">
    <location>
        <begin position="170"/>
        <end position="330"/>
    </location>
</feature>
<dbReference type="Pfam" id="PF13485">
    <property type="entry name" value="Peptidase_MA_2"/>
    <property type="match status" value="1"/>
</dbReference>
<sequence>MIRQEPSHAPRHSRSASSIGQKVMRRVRHWLSFLAAFVLAFGFRMTGVAQAQELAPLPGGSGGGGEATAPAKPSNGPALTLPRDVPVVLSAAQAHVPPLPAGYITKDLGWLRFSYPPQAAERVESLLRDAESVRAELADALGQNVLERIEIRVAPTVSDMARLAPPEAPPPDYADGVAYPRLRLILLSMLAPRGGEAVELERVFRHELAHLALEDAVLGQHVPTWFNEGLAMALSGESRYDRLRVLWNATISGTLLPLSEIDRNFPTDHFEVNIAYAQSADFMAFLMRQSDKARFAALIRRVREGSPFERAINDAYGSDVRKLEFQWRSDLERRYTMLPILTGGGIIWVAGIGALGAAYVRKRRRAKAILDRWEREEAIEDALRARALVEAKDETDGPASARAHLGLRALKKPEMAKIEHEGRWHTLH</sequence>
<evidence type="ECO:0000256" key="1">
    <source>
        <dbReference type="SAM" id="MobiDB-lite"/>
    </source>
</evidence>
<dbReference type="PATRIC" id="fig|1391654.3.peg.4281"/>
<reference evidence="4 5" key="1">
    <citation type="submission" date="2015-08" db="EMBL/GenBank/DDBJ databases">
        <authorList>
            <person name="Babu N.S."/>
            <person name="Beckwith C.J."/>
            <person name="Beseler K.G."/>
            <person name="Brison A."/>
            <person name="Carone J.V."/>
            <person name="Caskin T.P."/>
            <person name="Diamond M."/>
            <person name="Durham M.E."/>
            <person name="Foxe J.M."/>
            <person name="Go M."/>
            <person name="Henderson B.A."/>
            <person name="Jones I.B."/>
            <person name="McGettigan J.A."/>
            <person name="Micheletti S.J."/>
            <person name="Nasrallah M.E."/>
            <person name="Ortiz D."/>
            <person name="Piller C.R."/>
            <person name="Privatt S.R."/>
            <person name="Schneider S.L."/>
            <person name="Sharp S."/>
            <person name="Smith T.C."/>
            <person name="Stanton J.D."/>
            <person name="Ullery H.E."/>
            <person name="Wilson R.J."/>
            <person name="Serrano M.G."/>
            <person name="Buck G."/>
            <person name="Lee V."/>
            <person name="Wang Y."/>
            <person name="Carvalho R."/>
            <person name="Voegtly L."/>
            <person name="Shi R."/>
            <person name="Duckworth R."/>
            <person name="Johnson A."/>
            <person name="Loviza R."/>
            <person name="Walstead R."/>
            <person name="Shah Z."/>
            <person name="Kiflezghi M."/>
            <person name="Wade K."/>
            <person name="Ball S.L."/>
            <person name="Bradley K.W."/>
            <person name="Asai D.J."/>
            <person name="Bowman C.A."/>
            <person name="Russell D.A."/>
            <person name="Pope W.H."/>
            <person name="Jacobs-Sera D."/>
            <person name="Hendrix R.W."/>
            <person name="Hatfull G.F."/>
        </authorList>
    </citation>
    <scope>NUCLEOTIDE SEQUENCE [LARGE SCALE GENOMIC DNA]</scope>
    <source>
        <strain evidence="4 5">DSM 27648</strain>
    </source>
</reference>
<name>A0A0K1PVZ6_9BACT</name>
<evidence type="ECO:0000313" key="4">
    <source>
        <dbReference type="EMBL" id="AKU97561.1"/>
    </source>
</evidence>
<dbReference type="Proteomes" id="UP000064967">
    <property type="component" value="Chromosome"/>
</dbReference>
<keyword evidence="2" id="KW-1133">Transmembrane helix</keyword>
<dbReference type="STRING" id="1391654.AKJ09_04225"/>
<protein>
    <recommendedName>
        <fullName evidence="3">Peptidase MA-like domain-containing protein</fullName>
    </recommendedName>
</protein>
<dbReference type="KEGG" id="llu:AKJ09_04225"/>
<keyword evidence="2" id="KW-0812">Transmembrane</keyword>
<evidence type="ECO:0000313" key="5">
    <source>
        <dbReference type="Proteomes" id="UP000064967"/>
    </source>
</evidence>
<gene>
    <name evidence="4" type="ORF">AKJ09_04225</name>
</gene>
<organism evidence="4 5">
    <name type="scientific">Labilithrix luteola</name>
    <dbReference type="NCBI Taxonomy" id="1391654"/>
    <lineage>
        <taxon>Bacteria</taxon>
        <taxon>Pseudomonadati</taxon>
        <taxon>Myxococcota</taxon>
        <taxon>Polyangia</taxon>
        <taxon>Polyangiales</taxon>
        <taxon>Labilitrichaceae</taxon>
        <taxon>Labilithrix</taxon>
    </lineage>
</organism>
<evidence type="ECO:0000259" key="3">
    <source>
        <dbReference type="Pfam" id="PF13485"/>
    </source>
</evidence>
<accession>A0A0K1PVZ6</accession>